<proteinExistence type="predicted"/>
<evidence type="ECO:0000256" key="2">
    <source>
        <dbReference type="SAM" id="Phobius"/>
    </source>
</evidence>
<keyword evidence="2" id="KW-0472">Membrane</keyword>
<keyword evidence="3" id="KW-0732">Signal</keyword>
<gene>
    <name evidence="4" type="ORF">AW736_13585</name>
</gene>
<evidence type="ECO:0000313" key="4">
    <source>
        <dbReference type="EMBL" id="OAM89282.1"/>
    </source>
</evidence>
<comment type="caution">
    <text evidence="4">The sequence shown here is derived from an EMBL/GenBank/DDBJ whole genome shotgun (WGS) entry which is preliminary data.</text>
</comment>
<name>A0A178IGZ7_9BACT</name>
<dbReference type="EMBL" id="LRRQ01000099">
    <property type="protein sequence ID" value="OAM89282.1"/>
    <property type="molecule type" value="Genomic_DNA"/>
</dbReference>
<feature type="transmembrane region" description="Helical" evidence="2">
    <location>
        <begin position="311"/>
        <end position="333"/>
    </location>
</feature>
<feature type="chain" id="PRO_5008088850" evidence="3">
    <location>
        <begin position="18"/>
        <end position="570"/>
    </location>
</feature>
<feature type="signal peptide" evidence="3">
    <location>
        <begin position="1"/>
        <end position="17"/>
    </location>
</feature>
<evidence type="ECO:0000256" key="1">
    <source>
        <dbReference type="SAM" id="MobiDB-lite"/>
    </source>
</evidence>
<feature type="transmembrane region" description="Helical" evidence="2">
    <location>
        <begin position="340"/>
        <end position="363"/>
    </location>
</feature>
<feature type="region of interest" description="Disordered" evidence="1">
    <location>
        <begin position="263"/>
        <end position="284"/>
    </location>
</feature>
<dbReference type="OrthoDB" id="176055at2"/>
<organism evidence="4 5">
    <name type="scientific">Termitidicoccus mucosus</name>
    <dbReference type="NCBI Taxonomy" id="1184151"/>
    <lineage>
        <taxon>Bacteria</taxon>
        <taxon>Pseudomonadati</taxon>
        <taxon>Verrucomicrobiota</taxon>
        <taxon>Opitutia</taxon>
        <taxon>Opitutales</taxon>
        <taxon>Opitutaceae</taxon>
        <taxon>Termitidicoccus</taxon>
    </lineage>
</organism>
<dbReference type="AlphaFoldDB" id="A0A178IGZ7"/>
<keyword evidence="5" id="KW-1185">Reference proteome</keyword>
<evidence type="ECO:0000313" key="5">
    <source>
        <dbReference type="Proteomes" id="UP000078486"/>
    </source>
</evidence>
<reference evidence="4 5" key="1">
    <citation type="submission" date="2016-01" db="EMBL/GenBank/DDBJ databases">
        <title>High potential of lignocellulose degradation of a new Verrucomicrobia species.</title>
        <authorList>
            <person name="Wang Y."/>
            <person name="Shi Y."/>
            <person name="Qiu Z."/>
            <person name="Liu S."/>
            <person name="Yang H."/>
        </authorList>
    </citation>
    <scope>NUCLEOTIDE SEQUENCE [LARGE SCALE GENOMIC DNA]</scope>
    <source>
        <strain evidence="4 5">TSB47</strain>
    </source>
</reference>
<protein>
    <submittedName>
        <fullName evidence="4">Uncharacterized protein</fullName>
    </submittedName>
</protein>
<dbReference type="Proteomes" id="UP000078486">
    <property type="component" value="Unassembled WGS sequence"/>
</dbReference>
<evidence type="ECO:0000256" key="3">
    <source>
        <dbReference type="SAM" id="SignalP"/>
    </source>
</evidence>
<keyword evidence="2" id="KW-0812">Transmembrane</keyword>
<dbReference type="RefSeq" id="WP_068770730.1">
    <property type="nucleotide sequence ID" value="NZ_CP109796.1"/>
</dbReference>
<accession>A0A178IGZ7</accession>
<keyword evidence="2" id="KW-1133">Transmembrane helix</keyword>
<sequence length="570" mass="61404">MAPLFALLFAVMAPVFAQDSATVRADEEVARIALESASRAWSGRGFLPVTVKIENHMERAGEWHIRFETVEGYRDGRRVGSSGRFRLPAQSASEAVVFVPGSAKSDRGAYSFTEAAGSGPGVPGGGGRFSTDSVSGPIIAVTPAQESAVRAIMSRDDGAGSTLGADISLNICAPARWPADWRVWSPFDFVAMGADEFDALDGARRAALREWVALGGTLWLVRERPFQVRDARPSGSLGMGAITPGSAEDLVTVCRAKKDEWKKQGPHYGSRRRAGESDEESDSWLRGPWSRLVTLLDNDDLEAWEVERGTLLLVLFLIAFGIVVGPVNIYFLAPERRRHRLFLTVPAISVLASVLLGAVIVLADGFGGAGTRRALVVLMPGENKAAVFQQQVSRTGVLIGKSFAIEDDTALSREFRHGDANGIRMNREAGRADGAWFESRKRQVHSLWRVTPTRARVELAAGKNGAPPVVLSSLTTALNNFTYIDGAGESWGVEELAPGRRTPLEKLSPGAAAARFARKINPGGIERGHFYAWGGAGGASDLAPLGTLKSIRWRDDTVLYTGRVEEARGP</sequence>